<evidence type="ECO:0000313" key="1">
    <source>
        <dbReference type="EMBL" id="GJT18970.1"/>
    </source>
</evidence>
<comment type="caution">
    <text evidence="1">The sequence shown here is derived from an EMBL/GenBank/DDBJ whole genome shotgun (WGS) entry which is preliminary data.</text>
</comment>
<proteinExistence type="predicted"/>
<reference evidence="1" key="2">
    <citation type="submission" date="2022-01" db="EMBL/GenBank/DDBJ databases">
        <authorList>
            <person name="Yamashiro T."/>
            <person name="Shiraishi A."/>
            <person name="Satake H."/>
            <person name="Nakayama K."/>
        </authorList>
    </citation>
    <scope>NUCLEOTIDE SEQUENCE</scope>
</reference>
<reference evidence="1" key="1">
    <citation type="journal article" date="2022" name="Int. J. Mol. Sci.">
        <title>Draft Genome of Tanacetum Coccineum: Genomic Comparison of Closely Related Tanacetum-Family Plants.</title>
        <authorList>
            <person name="Yamashiro T."/>
            <person name="Shiraishi A."/>
            <person name="Nakayama K."/>
            <person name="Satake H."/>
        </authorList>
    </citation>
    <scope>NUCLEOTIDE SEQUENCE</scope>
</reference>
<evidence type="ECO:0000313" key="2">
    <source>
        <dbReference type="Proteomes" id="UP001151760"/>
    </source>
</evidence>
<name>A0ABQ5BVQ9_9ASTR</name>
<keyword evidence="2" id="KW-1185">Reference proteome</keyword>
<dbReference type="Proteomes" id="UP001151760">
    <property type="component" value="Unassembled WGS sequence"/>
</dbReference>
<protein>
    <submittedName>
        <fullName evidence="1">Uncharacterized protein</fullName>
    </submittedName>
</protein>
<gene>
    <name evidence="1" type="ORF">Tco_0877676</name>
</gene>
<organism evidence="1 2">
    <name type="scientific">Tanacetum coccineum</name>
    <dbReference type="NCBI Taxonomy" id="301880"/>
    <lineage>
        <taxon>Eukaryota</taxon>
        <taxon>Viridiplantae</taxon>
        <taxon>Streptophyta</taxon>
        <taxon>Embryophyta</taxon>
        <taxon>Tracheophyta</taxon>
        <taxon>Spermatophyta</taxon>
        <taxon>Magnoliopsida</taxon>
        <taxon>eudicotyledons</taxon>
        <taxon>Gunneridae</taxon>
        <taxon>Pentapetalae</taxon>
        <taxon>asterids</taxon>
        <taxon>campanulids</taxon>
        <taxon>Asterales</taxon>
        <taxon>Asteraceae</taxon>
        <taxon>Asteroideae</taxon>
        <taxon>Anthemideae</taxon>
        <taxon>Anthemidinae</taxon>
        <taxon>Tanacetum</taxon>
    </lineage>
</organism>
<sequence length="105" mass="12153">MKEEEKRIAEEQASKNLILEDSICYDDDEDAIPIANLTRFTELRSPDNYSYKCGDPFMITYSQRESEGRSRNVVIVPLMIITPPLEASNDPFNGFFESNDDIYFK</sequence>
<accession>A0ABQ5BVQ9</accession>
<dbReference type="EMBL" id="BQNB010013681">
    <property type="protein sequence ID" value="GJT18970.1"/>
    <property type="molecule type" value="Genomic_DNA"/>
</dbReference>